<gene>
    <name evidence="4" type="ORF">AN188_00571</name>
    <name evidence="5" type="ORF">APG09_00317</name>
</gene>
<dbReference type="GO" id="GO:0032259">
    <property type="term" value="P:methylation"/>
    <property type="evidence" value="ECO:0007669"/>
    <property type="project" value="UniProtKB-KW"/>
</dbReference>
<keyword evidence="2 4" id="KW-0489">Methyltransferase</keyword>
<dbReference type="AlphaFoldDB" id="A0A150JCR6"/>
<reference evidence="4 6" key="1">
    <citation type="journal article" date="2016" name="ISME J.">
        <title>Chasing the elusive Euryarchaeota class WSA2: genomes reveal a uniquely fastidious methyl-reducing methanogen.</title>
        <authorList>
            <person name="Nobu M.K."/>
            <person name="Narihiro T."/>
            <person name="Kuroda K."/>
            <person name="Mei R."/>
            <person name="Liu W.T."/>
        </authorList>
    </citation>
    <scope>NUCLEOTIDE SEQUENCE [LARGE SCALE GENOMIC DNA]</scope>
    <source>
        <strain evidence="4">ADurb1013_Bin02101</strain>
        <strain evidence="5">ADurb1213_Bin02801</strain>
    </source>
</reference>
<dbReference type="GO" id="GO:0008168">
    <property type="term" value="F:methyltransferase activity"/>
    <property type="evidence" value="ECO:0007669"/>
    <property type="project" value="UniProtKB-KW"/>
</dbReference>
<evidence type="ECO:0000256" key="2">
    <source>
        <dbReference type="ARBA" id="ARBA00022603"/>
    </source>
</evidence>
<dbReference type="Gene3D" id="3.40.718.10">
    <property type="entry name" value="Isopropylmalate Dehydrogenase"/>
    <property type="match status" value="1"/>
</dbReference>
<evidence type="ECO:0000313" key="4">
    <source>
        <dbReference type="EMBL" id="KYC54945.1"/>
    </source>
</evidence>
<comment type="caution">
    <text evidence="4">The sequence shown here is derived from an EMBL/GenBank/DDBJ whole genome shotgun (WGS) entry which is preliminary data.</text>
</comment>
<dbReference type="EMBL" id="LNJB01000005">
    <property type="protein sequence ID" value="KYC54945.1"/>
    <property type="molecule type" value="Genomic_DNA"/>
</dbReference>
<dbReference type="NCBIfam" id="TIGR03270">
    <property type="entry name" value="methan_mark_4"/>
    <property type="match status" value="1"/>
</dbReference>
<organism evidence="4 6">
    <name type="scientific">Candidatus Methanofastidiosum methylothiophilum</name>
    <dbReference type="NCBI Taxonomy" id="1705564"/>
    <lineage>
        <taxon>Archaea</taxon>
        <taxon>Methanobacteriati</taxon>
        <taxon>Methanobacteriota</taxon>
        <taxon>Stenosarchaea group</taxon>
        <taxon>Candidatus Methanofastidiosia</taxon>
        <taxon>Candidatus Methanofastidiosales</taxon>
        <taxon>Candidatus Methanofastidiosaceae</taxon>
        <taxon>Candidatus Methanofastidiosum</taxon>
    </lineage>
</organism>
<dbReference type="EMBL" id="LNJE01000003">
    <property type="protein sequence ID" value="KYC58299.1"/>
    <property type="molecule type" value="Genomic_DNA"/>
</dbReference>
<accession>A0A150JGV4</accession>
<evidence type="ECO:0000256" key="1">
    <source>
        <dbReference type="ARBA" id="ARBA00009125"/>
    </source>
</evidence>
<accession>A0A150JM07</accession>
<evidence type="ECO:0000313" key="6">
    <source>
        <dbReference type="Proteomes" id="UP000092420"/>
    </source>
</evidence>
<comment type="similarity">
    <text evidence="1">Belongs to the MtxX family.</text>
</comment>
<dbReference type="InterPro" id="IPR016764">
    <property type="entry name" value="MeTrfase_MtxX_xsu"/>
</dbReference>
<dbReference type="SUPFAM" id="SSF53659">
    <property type="entry name" value="Isocitrate/Isopropylmalate dehydrogenase-like"/>
    <property type="match status" value="1"/>
</dbReference>
<name>A0A150JCR6_9EURY</name>
<accession>A0A150JCR6</accession>
<evidence type="ECO:0000256" key="3">
    <source>
        <dbReference type="ARBA" id="ARBA00022679"/>
    </source>
</evidence>
<keyword evidence="3 4" id="KW-0808">Transferase</keyword>
<proteinExistence type="inferred from homology"/>
<dbReference type="Proteomes" id="UP000092420">
    <property type="component" value="Unassembled WGS sequence"/>
</dbReference>
<protein>
    <submittedName>
        <fullName evidence="4">Putative methyltransferase mtx subunit X</fullName>
    </submittedName>
</protein>
<sequence>MLNIIHNRINSNMTIGIGAYENADKIEDVANNINFCNVEVFYNSTKIISSLKKGSIDAIVRGTLPSSDFLKEVKNKFNVDKIYRIGLLGTYDKRYFFFAPLGIDEGEDLKEKEMFIEYAKDLLKQFKVEPKISVLSGGRSKDMGRSKLVDKSIIEAEALAKKYGVKHAQILIENAIIDSNFILAPDGISGNLIYRTLIHLGGGSSHGALYYPLAINNTIIVDTSRAAPKEEYISSIALANAIKN</sequence>
<evidence type="ECO:0000313" key="5">
    <source>
        <dbReference type="EMBL" id="KYC58299.1"/>
    </source>
</evidence>